<dbReference type="PROSITE" id="PS00137">
    <property type="entry name" value="SUBTILASE_HIS"/>
    <property type="match status" value="1"/>
</dbReference>
<gene>
    <name evidence="9" type="ORF">Q4481_03245</name>
</gene>
<feature type="active site" description="Charge relay system" evidence="7">
    <location>
        <position position="50"/>
    </location>
</feature>
<protein>
    <submittedName>
        <fullName evidence="9">S8 family serine peptidase</fullName>
    </submittedName>
</protein>
<dbReference type="PANTHER" id="PTHR42884">
    <property type="entry name" value="PROPROTEIN CONVERTASE SUBTILISIN/KEXIN-RELATED"/>
    <property type="match status" value="1"/>
</dbReference>
<dbReference type="InterPro" id="IPR023828">
    <property type="entry name" value="Peptidase_S8_Ser-AS"/>
</dbReference>
<dbReference type="SUPFAM" id="SSF51120">
    <property type="entry name" value="beta-Roll"/>
    <property type="match status" value="2"/>
</dbReference>
<dbReference type="InterPro" id="IPR000209">
    <property type="entry name" value="Peptidase_S8/S53_dom"/>
</dbReference>
<dbReference type="PROSITE" id="PS00330">
    <property type="entry name" value="HEMOLYSIN_CALCIUM"/>
    <property type="match status" value="1"/>
</dbReference>
<comment type="similarity">
    <text evidence="1">Belongs to the peptidase S8 family. Furin subfamily.</text>
</comment>
<dbReference type="PANTHER" id="PTHR42884:SF14">
    <property type="entry name" value="NEUROENDOCRINE CONVERTASE 1"/>
    <property type="match status" value="1"/>
</dbReference>
<sequence>MALPSDPLLSQQWHLGNSVAGLLDLNVRKVWNPGEGPGYTGAGIRVFVIDDGFDYLHSDLSPNYRTDLDFDYADATTDPFGLSTDAHGTAVTGIIGAAANGTGAVGVAYGATLVGYRVDGFITNTWLDHIGDAITSAAASAAGGDVINISQGIANDLSSEFRNGYNAAMFTDIETAIGSAVDGGRGGLGTVIVKSAGNSRGASIGATDDYDVNADDWTNDTRQVVVAAVDQDGFVSSYSSYGAAVLVSGFGTPGEVVTTDRRGSAGYTNGNFTTTFNGTSSAAPMVSGVVALMLDANDDLGWRDVQNILASSARHVGSTIGSVHSGSEFFDWGWNSASTWNGGGMHFSNDYGYGLVDALAAVRMSETWLYGTNDAQKSANQVATFMDLVNSSQLIPDGNSVGSTFSGTTSFNDIVERVTVTMTFSTTFLADMEVYLTSPDGTTSQLIADQASGGDFNGTWTFESQAFRGERSFGNWSVKVVDDTGGDTLTITDLVIRTWGDDATDDRYIYTDNYSDYDGVSGHVRNVVDSNGGSSDVVNASAVTTASVIRLNGNAGRIDGVSTIFTNIENAVGGDGKDTIVGSAGVNKLFGMRGADEITGGGGNDEIQGGIGFDTIRGGVGADKINGGGGTDTATYADAGAMVVVHLDNTGSNQGESTGDTFNLIENLTGSAFGDKLFGDTNDNRISGGNGNDLIVGGDGVDTLLGGANTDTFQFGSHETGKTKASADIIMDFSRSQSDKIDLHLIDAKQGASGNNAFTFIGDRNFHNVAGELRTDRSGGDTFIYGDMNGDGNADMIIRLDDSIVLRGGDFIL</sequence>
<dbReference type="PROSITE" id="PS51892">
    <property type="entry name" value="SUBTILASE"/>
    <property type="match status" value="1"/>
</dbReference>
<dbReference type="PRINTS" id="PR00313">
    <property type="entry name" value="CABNDNGRPT"/>
</dbReference>
<dbReference type="InterPro" id="IPR008979">
    <property type="entry name" value="Galactose-bd-like_sf"/>
</dbReference>
<dbReference type="InterPro" id="IPR011049">
    <property type="entry name" value="Serralysin-like_metalloprot_C"/>
</dbReference>
<organism evidence="9 10">
    <name type="scientific">Rhizobium alvei</name>
    <dbReference type="NCBI Taxonomy" id="1132659"/>
    <lineage>
        <taxon>Bacteria</taxon>
        <taxon>Pseudomonadati</taxon>
        <taxon>Pseudomonadota</taxon>
        <taxon>Alphaproteobacteria</taxon>
        <taxon>Hyphomicrobiales</taxon>
        <taxon>Rhizobiaceae</taxon>
        <taxon>Rhizobium/Agrobacterium group</taxon>
        <taxon>Rhizobium</taxon>
    </lineage>
</organism>
<keyword evidence="6" id="KW-0106">Calcium</keyword>
<evidence type="ECO:0000256" key="4">
    <source>
        <dbReference type="ARBA" id="ARBA00022801"/>
    </source>
</evidence>
<dbReference type="InterPro" id="IPR022398">
    <property type="entry name" value="Peptidase_S8_His-AS"/>
</dbReference>
<evidence type="ECO:0000256" key="5">
    <source>
        <dbReference type="ARBA" id="ARBA00022825"/>
    </source>
</evidence>
<dbReference type="InterPro" id="IPR034182">
    <property type="entry name" value="Kexin/furin"/>
</dbReference>
<feature type="active site" description="Charge relay system" evidence="7">
    <location>
        <position position="280"/>
    </location>
</feature>
<accession>A0ABT8YH00</accession>
<dbReference type="PROSITE" id="PS00136">
    <property type="entry name" value="SUBTILASE_ASP"/>
    <property type="match status" value="1"/>
</dbReference>
<keyword evidence="2 7" id="KW-0645">Protease</keyword>
<dbReference type="SUPFAM" id="SSF52743">
    <property type="entry name" value="Subtilisin-like"/>
    <property type="match status" value="1"/>
</dbReference>
<evidence type="ECO:0000259" key="8">
    <source>
        <dbReference type="PROSITE" id="PS51829"/>
    </source>
</evidence>
<evidence type="ECO:0000256" key="2">
    <source>
        <dbReference type="ARBA" id="ARBA00022670"/>
    </source>
</evidence>
<dbReference type="Pfam" id="PF01483">
    <property type="entry name" value="P_proprotein"/>
    <property type="match status" value="1"/>
</dbReference>
<dbReference type="PROSITE" id="PS51829">
    <property type="entry name" value="P_HOMO_B"/>
    <property type="match status" value="1"/>
</dbReference>
<keyword evidence="4 7" id="KW-0378">Hydrolase</keyword>
<evidence type="ECO:0000256" key="3">
    <source>
        <dbReference type="ARBA" id="ARBA00022729"/>
    </source>
</evidence>
<dbReference type="InterPro" id="IPR018511">
    <property type="entry name" value="Hemolysin-typ_Ca-bd_CS"/>
</dbReference>
<evidence type="ECO:0000256" key="7">
    <source>
        <dbReference type="PROSITE-ProRule" id="PRU01240"/>
    </source>
</evidence>
<dbReference type="CDD" id="cd04059">
    <property type="entry name" value="Peptidases_S8_Protein_convertases_Kexins_Furin-like"/>
    <property type="match status" value="1"/>
</dbReference>
<keyword evidence="3" id="KW-0732">Signal</keyword>
<keyword evidence="5 7" id="KW-0720">Serine protease</keyword>
<name>A0ABT8YH00_9HYPH</name>
<dbReference type="Pfam" id="PF00353">
    <property type="entry name" value="HemolysinCabind"/>
    <property type="match status" value="2"/>
</dbReference>
<dbReference type="PROSITE" id="PS00138">
    <property type="entry name" value="SUBTILASE_SER"/>
    <property type="match status" value="1"/>
</dbReference>
<dbReference type="InterPro" id="IPR002884">
    <property type="entry name" value="P_dom"/>
</dbReference>
<dbReference type="Gene3D" id="3.40.50.200">
    <property type="entry name" value="Peptidase S8/S53 domain"/>
    <property type="match status" value="1"/>
</dbReference>
<feature type="active site" description="Charge relay system" evidence="7">
    <location>
        <position position="87"/>
    </location>
</feature>
<dbReference type="Gene3D" id="2.60.120.260">
    <property type="entry name" value="Galactose-binding domain-like"/>
    <property type="match status" value="1"/>
</dbReference>
<dbReference type="EMBL" id="JAUOZU010000002">
    <property type="protein sequence ID" value="MDO6962956.1"/>
    <property type="molecule type" value="Genomic_DNA"/>
</dbReference>
<dbReference type="Proteomes" id="UP001174932">
    <property type="component" value="Unassembled WGS sequence"/>
</dbReference>
<evidence type="ECO:0000313" key="9">
    <source>
        <dbReference type="EMBL" id="MDO6962956.1"/>
    </source>
</evidence>
<reference evidence="9" key="1">
    <citation type="journal article" date="2015" name="Int. J. Syst. Evol. Microbiol.">
        <title>Rhizobium alvei sp. nov., isolated from a freshwater river.</title>
        <authorList>
            <person name="Sheu S.Y."/>
            <person name="Huang H.W."/>
            <person name="Young C.C."/>
            <person name="Chen W.M."/>
        </authorList>
    </citation>
    <scope>NUCLEOTIDE SEQUENCE</scope>
    <source>
        <strain evidence="9">TNR-22</strain>
    </source>
</reference>
<dbReference type="InterPro" id="IPR036852">
    <property type="entry name" value="Peptidase_S8/S53_dom_sf"/>
</dbReference>
<dbReference type="InterPro" id="IPR001343">
    <property type="entry name" value="Hemolysn_Ca-bd"/>
</dbReference>
<proteinExistence type="inferred from homology"/>
<evidence type="ECO:0000313" key="10">
    <source>
        <dbReference type="Proteomes" id="UP001174932"/>
    </source>
</evidence>
<comment type="caution">
    <text evidence="9">The sequence shown here is derived from an EMBL/GenBank/DDBJ whole genome shotgun (WGS) entry which is preliminary data.</text>
</comment>
<evidence type="ECO:0000256" key="1">
    <source>
        <dbReference type="ARBA" id="ARBA00005325"/>
    </source>
</evidence>
<dbReference type="Gene3D" id="2.150.10.10">
    <property type="entry name" value="Serralysin-like metalloprotease, C-terminal"/>
    <property type="match status" value="2"/>
</dbReference>
<dbReference type="Pfam" id="PF00082">
    <property type="entry name" value="Peptidase_S8"/>
    <property type="match status" value="1"/>
</dbReference>
<dbReference type="InterPro" id="IPR015500">
    <property type="entry name" value="Peptidase_S8_subtilisin-rel"/>
</dbReference>
<keyword evidence="10" id="KW-1185">Reference proteome</keyword>
<dbReference type="PRINTS" id="PR00723">
    <property type="entry name" value="SUBTILISIN"/>
</dbReference>
<feature type="domain" description="P/Homo B" evidence="8">
    <location>
        <begin position="373"/>
        <end position="504"/>
    </location>
</feature>
<dbReference type="SUPFAM" id="SSF49785">
    <property type="entry name" value="Galactose-binding domain-like"/>
    <property type="match status" value="1"/>
</dbReference>
<reference evidence="9" key="2">
    <citation type="submission" date="2023-07" db="EMBL/GenBank/DDBJ databases">
        <authorList>
            <person name="Shen H."/>
        </authorList>
    </citation>
    <scope>NUCLEOTIDE SEQUENCE</scope>
    <source>
        <strain evidence="9">TNR-22</strain>
    </source>
</reference>
<dbReference type="RefSeq" id="WP_304374847.1">
    <property type="nucleotide sequence ID" value="NZ_JAUOZU010000002.1"/>
</dbReference>
<dbReference type="InterPro" id="IPR023827">
    <property type="entry name" value="Peptidase_S8_Asp-AS"/>
</dbReference>
<evidence type="ECO:0000256" key="6">
    <source>
        <dbReference type="ARBA" id="ARBA00022837"/>
    </source>
</evidence>